<dbReference type="Proteomes" id="UP001566132">
    <property type="component" value="Unassembled WGS sequence"/>
</dbReference>
<gene>
    <name evidence="1" type="ORF">ABEB36_004980</name>
</gene>
<name>A0ABD1EWJ5_HYPHA</name>
<dbReference type="AlphaFoldDB" id="A0ABD1EWJ5"/>
<evidence type="ECO:0000313" key="1">
    <source>
        <dbReference type="EMBL" id="KAL1505407.1"/>
    </source>
</evidence>
<reference evidence="1 2" key="1">
    <citation type="submission" date="2024-05" db="EMBL/GenBank/DDBJ databases">
        <title>Genetic variation in Jamaican populations of the coffee berry borer (Hypothenemus hampei).</title>
        <authorList>
            <person name="Errbii M."/>
            <person name="Myrie A."/>
        </authorList>
    </citation>
    <scope>NUCLEOTIDE SEQUENCE [LARGE SCALE GENOMIC DNA]</scope>
    <source>
        <strain evidence="1">JA-Hopewell-2020-01-JO</strain>
        <tissue evidence="1">Whole body</tissue>
    </source>
</reference>
<keyword evidence="2" id="KW-1185">Reference proteome</keyword>
<proteinExistence type="predicted"/>
<dbReference type="EMBL" id="JBDJPC010000004">
    <property type="protein sequence ID" value="KAL1505407.1"/>
    <property type="molecule type" value="Genomic_DNA"/>
</dbReference>
<evidence type="ECO:0000313" key="2">
    <source>
        <dbReference type="Proteomes" id="UP001566132"/>
    </source>
</evidence>
<sequence>MEEKTKICKFLQMEDLVVGLKRARVAVQTNAFQREENLEERQRKIRCVGMKKCLFGKADPETTTRMLNEQYTIDRKRFLEQFGIDIEIFESDCDAKENNPNGLNVPETPTRKVLKAKRKVVFNTIQAKQSQQFITDYYHTRKTLTEKKILGHLQPEENQKNCDV</sequence>
<organism evidence="1 2">
    <name type="scientific">Hypothenemus hampei</name>
    <name type="common">Coffee berry borer</name>
    <dbReference type="NCBI Taxonomy" id="57062"/>
    <lineage>
        <taxon>Eukaryota</taxon>
        <taxon>Metazoa</taxon>
        <taxon>Ecdysozoa</taxon>
        <taxon>Arthropoda</taxon>
        <taxon>Hexapoda</taxon>
        <taxon>Insecta</taxon>
        <taxon>Pterygota</taxon>
        <taxon>Neoptera</taxon>
        <taxon>Endopterygota</taxon>
        <taxon>Coleoptera</taxon>
        <taxon>Polyphaga</taxon>
        <taxon>Cucujiformia</taxon>
        <taxon>Curculionidae</taxon>
        <taxon>Scolytinae</taxon>
        <taxon>Hypothenemus</taxon>
    </lineage>
</organism>
<protein>
    <submittedName>
        <fullName evidence="1">Uncharacterized protein</fullName>
    </submittedName>
</protein>
<comment type="caution">
    <text evidence="1">The sequence shown here is derived from an EMBL/GenBank/DDBJ whole genome shotgun (WGS) entry which is preliminary data.</text>
</comment>
<accession>A0ABD1EWJ5</accession>